<dbReference type="SMART" id="SM00671">
    <property type="entry name" value="SEL1"/>
    <property type="match status" value="2"/>
</dbReference>
<protein>
    <submittedName>
        <fullName evidence="1">Unannotated protein</fullName>
    </submittedName>
</protein>
<dbReference type="InterPro" id="IPR050767">
    <property type="entry name" value="Sel1_AlgK"/>
</dbReference>
<dbReference type="Pfam" id="PF08238">
    <property type="entry name" value="Sel1"/>
    <property type="match status" value="2"/>
</dbReference>
<sequence>MKVFFCLLLGLVFLRTGETVMADGQIDVVEAYECRSVMHSSKSSEQANNMPIKYAQATAVIVEADSRHGIGPTSFDREIISTAKGPAEVFNGKYDASSELYKSAVEGDADAQYELGVSYQQGIGCAKDSNEAFKWFSKSASQNYAKGLSALGRCYYLGRGVARDKAKGTELLKKSAERGDPGARLILLEIS</sequence>
<organism evidence="1">
    <name type="scientific">freshwater metagenome</name>
    <dbReference type="NCBI Taxonomy" id="449393"/>
    <lineage>
        <taxon>unclassified sequences</taxon>
        <taxon>metagenomes</taxon>
        <taxon>ecological metagenomes</taxon>
    </lineage>
</organism>
<dbReference type="AlphaFoldDB" id="A0A6J7RXJ8"/>
<accession>A0A6J7RXJ8</accession>
<proteinExistence type="predicted"/>
<evidence type="ECO:0000313" key="1">
    <source>
        <dbReference type="EMBL" id="CAB5033188.1"/>
    </source>
</evidence>
<gene>
    <name evidence="1" type="ORF">UFOPK4237_00047</name>
</gene>
<dbReference type="InterPro" id="IPR006597">
    <property type="entry name" value="Sel1-like"/>
</dbReference>
<dbReference type="PANTHER" id="PTHR11102">
    <property type="entry name" value="SEL-1-LIKE PROTEIN"/>
    <property type="match status" value="1"/>
</dbReference>
<dbReference type="EMBL" id="CAFBPZ010000002">
    <property type="protein sequence ID" value="CAB5033188.1"/>
    <property type="molecule type" value="Genomic_DNA"/>
</dbReference>
<dbReference type="PANTHER" id="PTHR11102:SF160">
    <property type="entry name" value="ERAD-ASSOCIATED E3 UBIQUITIN-PROTEIN LIGASE COMPONENT HRD3"/>
    <property type="match status" value="1"/>
</dbReference>
<reference evidence="1" key="1">
    <citation type="submission" date="2020-05" db="EMBL/GenBank/DDBJ databases">
        <authorList>
            <person name="Chiriac C."/>
            <person name="Salcher M."/>
            <person name="Ghai R."/>
            <person name="Kavagutti S V."/>
        </authorList>
    </citation>
    <scope>NUCLEOTIDE SEQUENCE</scope>
</reference>
<dbReference type="Gene3D" id="1.25.40.10">
    <property type="entry name" value="Tetratricopeptide repeat domain"/>
    <property type="match status" value="1"/>
</dbReference>
<dbReference type="SUPFAM" id="SSF81901">
    <property type="entry name" value="HCP-like"/>
    <property type="match status" value="1"/>
</dbReference>
<dbReference type="InterPro" id="IPR011990">
    <property type="entry name" value="TPR-like_helical_dom_sf"/>
</dbReference>
<name>A0A6J7RXJ8_9ZZZZ</name>